<dbReference type="InterPro" id="IPR051531">
    <property type="entry name" value="N-acetyltransferase"/>
</dbReference>
<accession>A0A095CC97</accession>
<dbReference type="InterPro" id="IPR016181">
    <property type="entry name" value="Acyl_CoA_acyltransferase"/>
</dbReference>
<dbReference type="GO" id="GO:0016747">
    <property type="term" value="F:acyltransferase activity, transferring groups other than amino-acyl groups"/>
    <property type="evidence" value="ECO:0007669"/>
    <property type="project" value="InterPro"/>
</dbReference>
<dbReference type="RefSeq" id="XP_062883890.1">
    <property type="nucleotide sequence ID" value="XM_063028163.1"/>
</dbReference>
<dbReference type="GeneID" id="88180438"/>
<dbReference type="Pfam" id="PF13302">
    <property type="entry name" value="Acetyltransf_3"/>
    <property type="match status" value="1"/>
</dbReference>
<proteinExistence type="predicted"/>
<dbReference type="CDD" id="cd04301">
    <property type="entry name" value="NAT_SF"/>
    <property type="match status" value="1"/>
</dbReference>
<dbReference type="OrthoDB" id="630895at2759"/>
<protein>
    <recommendedName>
        <fullName evidence="1">N-acetyltransferase domain-containing protein</fullName>
    </recommendedName>
</protein>
<organism evidence="2 3">
    <name type="scientific">Cryptococcus deuterogattii (strain R265)</name>
    <name type="common">Cryptococcus gattii VGII (strain R265)</name>
    <dbReference type="NCBI Taxonomy" id="294750"/>
    <lineage>
        <taxon>Eukaryota</taxon>
        <taxon>Fungi</taxon>
        <taxon>Dikarya</taxon>
        <taxon>Basidiomycota</taxon>
        <taxon>Agaricomycotina</taxon>
        <taxon>Tremellomycetes</taxon>
        <taxon>Tremellales</taxon>
        <taxon>Cryptococcaceae</taxon>
        <taxon>Cryptococcus</taxon>
        <taxon>Cryptococcus gattii species complex</taxon>
    </lineage>
</organism>
<dbReference type="SUPFAM" id="SSF55729">
    <property type="entry name" value="Acyl-CoA N-acyltransferases (Nat)"/>
    <property type="match status" value="1"/>
</dbReference>
<feature type="domain" description="N-acetyltransferase" evidence="1">
    <location>
        <begin position="64"/>
        <end position="223"/>
    </location>
</feature>
<dbReference type="AlphaFoldDB" id="A0A095CC97"/>
<sequence length="228" mass="25226">MTSPIPTLTTCPILIDTSGEPYLPIPSHPELKLTMRKESDIDDLLVLFNTPEIGKWFWRRPFPYKASDAGVFMSPIPRFSAYLTTTLLPSLPSPPSPPLPHAENFFPFCVLRTASNDKMIGIVFLSPADEDKGGEEGIWELAYDLLPAWWGKGVGSGMINAGLEYMKWIGGKKIIAFHEPENAASGAVLYKTGFTRVGDKKLVWPEEKGGGERVVYGWEKSLVETIAP</sequence>
<keyword evidence="3" id="KW-1185">Reference proteome</keyword>
<dbReference type="STRING" id="294750.A0A095CC97"/>
<dbReference type="PANTHER" id="PTHR43792">
    <property type="entry name" value="GNAT FAMILY, PUTATIVE (AFU_ORTHOLOGUE AFUA_3G00765)-RELATED-RELATED"/>
    <property type="match status" value="1"/>
</dbReference>
<dbReference type="EMBL" id="CP025764">
    <property type="protein sequence ID" value="KGB78120.1"/>
    <property type="molecule type" value="Genomic_DNA"/>
</dbReference>
<evidence type="ECO:0000259" key="1">
    <source>
        <dbReference type="PROSITE" id="PS51186"/>
    </source>
</evidence>
<reference evidence="2 3" key="2">
    <citation type="journal article" date="2018" name="Proc. Natl. Acad. Sci.">
        <title>RNAi is a critical determinant of centromere evolution in closely related fungi.</title>
        <authorList>
            <person name="Yadav V."/>
            <person name="Sun S."/>
            <person name="Billmyre R.B."/>
            <person name="Thimmappa B.C."/>
            <person name="Shea T."/>
            <person name="Lintner R."/>
            <person name="Bakkeren G."/>
            <person name="Cuomo C.A."/>
            <person name="Heitman J."/>
            <person name="Sanyal K."/>
        </authorList>
    </citation>
    <scope>NUCLEOTIDE SEQUENCE [LARGE SCALE GENOMIC DNA]</scope>
    <source>
        <strain evidence="2 3">R265</strain>
    </source>
</reference>
<dbReference type="KEGG" id="cdeu:CNBG_4207"/>
<dbReference type="OMA" id="WARRECG"/>
<name>A0A095CC97_CRYD2</name>
<evidence type="ECO:0000313" key="3">
    <source>
        <dbReference type="Proteomes" id="UP000029445"/>
    </source>
</evidence>
<dbReference type="Proteomes" id="UP000029445">
    <property type="component" value="Chromosome 6"/>
</dbReference>
<dbReference type="PANTHER" id="PTHR43792:SF16">
    <property type="entry name" value="N-ACETYLTRANSFERASE DOMAIN-CONTAINING PROTEIN"/>
    <property type="match status" value="1"/>
</dbReference>
<evidence type="ECO:0000313" key="2">
    <source>
        <dbReference type="EMBL" id="KGB78120.1"/>
    </source>
</evidence>
<dbReference type="InterPro" id="IPR000182">
    <property type="entry name" value="GNAT_dom"/>
</dbReference>
<dbReference type="PROSITE" id="PS51186">
    <property type="entry name" value="GNAT"/>
    <property type="match status" value="1"/>
</dbReference>
<dbReference type="Gene3D" id="3.40.630.30">
    <property type="match status" value="1"/>
</dbReference>
<gene>
    <name evidence="2" type="ORF">CNBG_4207</name>
</gene>
<reference evidence="2 3" key="1">
    <citation type="journal article" date="2011" name="MBio">
        <title>Genome variation in Cryptococcus gattii, an emerging pathogen of immunocompetent hosts.</title>
        <authorList>
            <person name="D'Souza C.A."/>
            <person name="Kronstad J.W."/>
            <person name="Taylor G."/>
            <person name="Warren R."/>
            <person name="Yuen M."/>
            <person name="Hu G."/>
            <person name="Jung W.H."/>
            <person name="Sham A."/>
            <person name="Kidd S.E."/>
            <person name="Tangen K."/>
            <person name="Lee N."/>
            <person name="Zeilmaker T."/>
            <person name="Sawkins J."/>
            <person name="McVicker G."/>
            <person name="Shah S."/>
            <person name="Gnerre S."/>
            <person name="Griggs A."/>
            <person name="Zeng Q."/>
            <person name="Bartlett K."/>
            <person name="Li W."/>
            <person name="Wang X."/>
            <person name="Heitman J."/>
            <person name="Stajich J.E."/>
            <person name="Fraser J.A."/>
            <person name="Meyer W."/>
            <person name="Carter D."/>
            <person name="Schein J."/>
            <person name="Krzywinski M."/>
            <person name="Kwon-Chung K.J."/>
            <person name="Varma A."/>
            <person name="Wang J."/>
            <person name="Brunham R."/>
            <person name="Fyfe M."/>
            <person name="Ouellette B.F."/>
            <person name="Siddiqui A."/>
            <person name="Marra M."/>
            <person name="Jones S."/>
            <person name="Holt R."/>
            <person name="Birren B.W."/>
            <person name="Galagan J.E."/>
            <person name="Cuomo C.A."/>
        </authorList>
    </citation>
    <scope>NUCLEOTIDE SEQUENCE [LARGE SCALE GENOMIC DNA]</scope>
    <source>
        <strain evidence="2 3">R265</strain>
    </source>
</reference>
<dbReference type="VEuPathDB" id="FungiDB:CNBG_4207"/>
<dbReference type="HOGENOM" id="CLU_1214700_0_0_1"/>